<comment type="caution">
    <text evidence="1">The sequence shown here is derived from an EMBL/GenBank/DDBJ whole genome shotgun (WGS) entry which is preliminary data.</text>
</comment>
<accession>A0A9Q0M1X0</accession>
<organism evidence="1 2">
    <name type="scientific">Blomia tropicalis</name>
    <name type="common">Mite</name>
    <dbReference type="NCBI Taxonomy" id="40697"/>
    <lineage>
        <taxon>Eukaryota</taxon>
        <taxon>Metazoa</taxon>
        <taxon>Ecdysozoa</taxon>
        <taxon>Arthropoda</taxon>
        <taxon>Chelicerata</taxon>
        <taxon>Arachnida</taxon>
        <taxon>Acari</taxon>
        <taxon>Acariformes</taxon>
        <taxon>Sarcoptiformes</taxon>
        <taxon>Astigmata</taxon>
        <taxon>Glycyphagoidea</taxon>
        <taxon>Echimyopodidae</taxon>
        <taxon>Blomia</taxon>
    </lineage>
</organism>
<evidence type="ECO:0000313" key="1">
    <source>
        <dbReference type="EMBL" id="KAJ6218538.1"/>
    </source>
</evidence>
<dbReference type="EMBL" id="JAPWDV010000003">
    <property type="protein sequence ID" value="KAJ6218538.1"/>
    <property type="molecule type" value="Genomic_DNA"/>
</dbReference>
<dbReference type="AlphaFoldDB" id="A0A9Q0M1X0"/>
<evidence type="ECO:0000313" key="2">
    <source>
        <dbReference type="Proteomes" id="UP001142055"/>
    </source>
</evidence>
<dbReference type="Proteomes" id="UP001142055">
    <property type="component" value="Chromosome 3"/>
</dbReference>
<name>A0A9Q0M1X0_BLOTA</name>
<reference evidence="1" key="1">
    <citation type="submission" date="2022-12" db="EMBL/GenBank/DDBJ databases">
        <title>Genome assemblies of Blomia tropicalis.</title>
        <authorList>
            <person name="Cui Y."/>
        </authorList>
    </citation>
    <scope>NUCLEOTIDE SEQUENCE</scope>
    <source>
        <tissue evidence="1">Adult mites</tissue>
    </source>
</reference>
<protein>
    <submittedName>
        <fullName evidence="1">Uncharacterized protein</fullName>
    </submittedName>
</protein>
<proteinExistence type="predicted"/>
<gene>
    <name evidence="1" type="ORF">RDWZM_009695</name>
</gene>
<sequence>MMMMMMMKIGIEGLVLVRNLIPFIYAFAYEPRPFHSTISMLMMMMGQCPMPDRKSYTFHSTLLIDDLAVANIYILTSWLDPMKTERRGERGQPASDQIDQAQVAKGIAIHMCYMDLRLAYVFITHF</sequence>
<keyword evidence="2" id="KW-1185">Reference proteome</keyword>